<dbReference type="SMART" id="SM00849">
    <property type="entry name" value="Lactamase_B"/>
    <property type="match status" value="1"/>
</dbReference>
<evidence type="ECO:0000259" key="1">
    <source>
        <dbReference type="SMART" id="SM00849"/>
    </source>
</evidence>
<dbReference type="Pfam" id="PF00753">
    <property type="entry name" value="Lactamase_B"/>
    <property type="match status" value="1"/>
</dbReference>
<comment type="caution">
    <text evidence="2">The sequence shown here is derived from an EMBL/GenBank/DDBJ whole genome shotgun (WGS) entry which is preliminary data.</text>
</comment>
<gene>
    <name evidence="2" type="ORF">ABGN05_24675</name>
</gene>
<dbReference type="Pfam" id="PF21221">
    <property type="entry name" value="B_lactamase-like_C"/>
    <property type="match status" value="1"/>
</dbReference>
<keyword evidence="3" id="KW-1185">Reference proteome</keyword>
<dbReference type="InterPro" id="IPR036866">
    <property type="entry name" value="RibonucZ/Hydroxyglut_hydro"/>
</dbReference>
<reference evidence="2 3" key="1">
    <citation type="submission" date="2024-05" db="EMBL/GenBank/DDBJ databases">
        <authorList>
            <person name="Jiang F."/>
        </authorList>
    </citation>
    <scope>NUCLEOTIDE SEQUENCE [LARGE SCALE GENOMIC DNA]</scope>
    <source>
        <strain evidence="2 3">LZ166</strain>
    </source>
</reference>
<dbReference type="Gene3D" id="1.10.10.10">
    <property type="entry name" value="Winged helix-like DNA-binding domain superfamily/Winged helix DNA-binding domain"/>
    <property type="match status" value="1"/>
</dbReference>
<evidence type="ECO:0000313" key="2">
    <source>
        <dbReference type="EMBL" id="MEX0408840.1"/>
    </source>
</evidence>
<protein>
    <submittedName>
        <fullName evidence="2">MBL fold metallo-hydrolase</fullName>
    </submittedName>
</protein>
<evidence type="ECO:0000313" key="3">
    <source>
        <dbReference type="Proteomes" id="UP001556692"/>
    </source>
</evidence>
<sequence length="339" mass="37923">MPQFPFHSPPAAGQVISVAPGVLWARIPLPYRLDHVNVYLVQDGESWTLIDTGINTDEAKAAWQALLGGPLSHVSISRVVVTHHHPDHIGLAGWLCGKFGAEMLTSQTAYMTSRVISLAPHETGLRHYFDFYVNHGMSEEGAGLVAIHGSEYLMLVSELPPTFLRLVLADRITIGRREFRVITADGHAPEQILLYCEQDRLLFAADQIIERISPNVSVFAGEPNGDPLGHFLRTLRFMRQELPDDVLVLSGHGRPFYGLHERCLELEAHHEGRCQRIREACAKAPHSVADLVPILFTRKLDAHQMSFAFTETLAHINRLVRRSELIAVKTAEKVRYVTT</sequence>
<dbReference type="Gene3D" id="3.60.15.10">
    <property type="entry name" value="Ribonuclease Z/Hydroxyacylglutathione hydrolase-like"/>
    <property type="match status" value="1"/>
</dbReference>
<dbReference type="EMBL" id="JBDPGJ010000006">
    <property type="protein sequence ID" value="MEX0408840.1"/>
    <property type="molecule type" value="Genomic_DNA"/>
</dbReference>
<organism evidence="2 3">
    <name type="scientific">Aquibium pacificus</name>
    <dbReference type="NCBI Taxonomy" id="3153579"/>
    <lineage>
        <taxon>Bacteria</taxon>
        <taxon>Pseudomonadati</taxon>
        <taxon>Pseudomonadota</taxon>
        <taxon>Alphaproteobacteria</taxon>
        <taxon>Hyphomicrobiales</taxon>
        <taxon>Phyllobacteriaceae</taxon>
        <taxon>Aquibium</taxon>
    </lineage>
</organism>
<dbReference type="SUPFAM" id="SSF56281">
    <property type="entry name" value="Metallo-hydrolase/oxidoreductase"/>
    <property type="match status" value="1"/>
</dbReference>
<dbReference type="PANTHER" id="PTHR23131">
    <property type="entry name" value="ENDORIBONUCLEASE LACTB2"/>
    <property type="match status" value="1"/>
</dbReference>
<accession>A0ABV3SPW6</accession>
<dbReference type="CDD" id="cd07725">
    <property type="entry name" value="TTHA1429-like_MBL-fold"/>
    <property type="match status" value="1"/>
</dbReference>
<dbReference type="PANTHER" id="PTHR23131:SF4">
    <property type="entry name" value="METALLO-BETA-LACTAMASE SUPERFAMILY POTEIN"/>
    <property type="match status" value="1"/>
</dbReference>
<dbReference type="InterPro" id="IPR048933">
    <property type="entry name" value="B_lactamase-like_C"/>
</dbReference>
<feature type="domain" description="Metallo-beta-lactamase" evidence="1">
    <location>
        <begin position="35"/>
        <end position="252"/>
    </location>
</feature>
<dbReference type="InterPro" id="IPR036388">
    <property type="entry name" value="WH-like_DNA-bd_sf"/>
</dbReference>
<dbReference type="RefSeq" id="WP_252913195.1">
    <property type="nucleotide sequence ID" value="NZ_JBDPGJ010000006.1"/>
</dbReference>
<proteinExistence type="predicted"/>
<dbReference type="InterPro" id="IPR050662">
    <property type="entry name" value="Sec-metab_biosynth-thioest"/>
</dbReference>
<dbReference type="Proteomes" id="UP001556692">
    <property type="component" value="Unassembled WGS sequence"/>
</dbReference>
<dbReference type="InterPro" id="IPR001279">
    <property type="entry name" value="Metallo-B-lactamas"/>
</dbReference>
<name>A0ABV3SPW6_9HYPH</name>